<evidence type="ECO:0000313" key="2">
    <source>
        <dbReference type="EMBL" id="MBE1500912.1"/>
    </source>
</evidence>
<name>A0ABR9ICK5_9PSEU</name>
<keyword evidence="1" id="KW-0472">Membrane</keyword>
<comment type="caution">
    <text evidence="2">The sequence shown here is derived from an EMBL/GenBank/DDBJ whole genome shotgun (WGS) entry which is preliminary data.</text>
</comment>
<evidence type="ECO:0000313" key="3">
    <source>
        <dbReference type="Proteomes" id="UP000631670"/>
    </source>
</evidence>
<protein>
    <submittedName>
        <fullName evidence="2">Uncharacterized protein</fullName>
    </submittedName>
</protein>
<proteinExistence type="predicted"/>
<organism evidence="2 3">
    <name type="scientific">Amycolatopsis lexingtonensis</name>
    <dbReference type="NCBI Taxonomy" id="218822"/>
    <lineage>
        <taxon>Bacteria</taxon>
        <taxon>Bacillati</taxon>
        <taxon>Actinomycetota</taxon>
        <taxon>Actinomycetes</taxon>
        <taxon>Pseudonocardiales</taxon>
        <taxon>Pseudonocardiaceae</taxon>
        <taxon>Amycolatopsis</taxon>
    </lineage>
</organism>
<accession>A0ABR9ICK5</accession>
<gene>
    <name evidence="2" type="ORF">H4696_008012</name>
</gene>
<keyword evidence="3" id="KW-1185">Reference proteome</keyword>
<reference evidence="2 3" key="1">
    <citation type="submission" date="2020-10" db="EMBL/GenBank/DDBJ databases">
        <title>Sequencing the genomes of 1000 actinobacteria strains.</title>
        <authorList>
            <person name="Klenk H.-P."/>
        </authorList>
    </citation>
    <scope>NUCLEOTIDE SEQUENCE [LARGE SCALE GENOMIC DNA]</scope>
    <source>
        <strain evidence="2 3">DSM 44653</strain>
    </source>
</reference>
<feature type="transmembrane region" description="Helical" evidence="1">
    <location>
        <begin position="403"/>
        <end position="422"/>
    </location>
</feature>
<dbReference type="EMBL" id="JADBEG010000001">
    <property type="protein sequence ID" value="MBE1500912.1"/>
    <property type="molecule type" value="Genomic_DNA"/>
</dbReference>
<sequence>MTFPQGFPGVRNTNEASGQAHVEQQVGAIFGGTFHRNETTYHIHESDPPERKFEVALNHLRGGTARMAESIFEDLLHHGDASTRLAYHYALSVLSDRSLNEIGDDVYQRFRTADVTARRFPHDSWRAALDVVWELISCVWRQEIGETLASADLAKALSNFRELPRDRQGEITRHLAMVLGGALQDSLDAEDAQRVREERLQPDRAGRAWKFFEPDPAAPRYFTTQAPAVSASEWAKPVLGGLGLLLGLITFLGSFGTGRPGIAIPALLLFAGGVAAAFWGGAERELASRRLVQRDREHGIPLQYQAAVSPGHWVRTDFVEQIHKLVEARFWDARPHVEGSWLNDTRGLCEYYKWRFVALFGNAQVEANAVDWLIRWHAKRAAAQWRAGTLFAYRQELRPSGTAVAVHRIGLAVVIFAALLMLAGQSGFAVAAVFLAVGGFLALTGVTKIVADRRHRAEEELRGRELLAEEERGYADWLEVLRDRPDDAEMARWLDLDKTFLKTEALRRHGLSNRDLVTHVVLTEGAANALRARVIHGPMRYSRYVVLIFLLSESGVREIEVELDFLTGNVHNEQRTSFQYTSLAAARVAEVGIRYADGWRYQILSGDQATLMQSESLRRRALRLSLISGEQISVVAESFDGLTDTSLESQTALQRLALEVSGIAGALHVLEAVSAEGRDWISREQERRRRRSEDWRRERGPGLLDGGVIGV</sequence>
<keyword evidence="1" id="KW-1133">Transmembrane helix</keyword>
<dbReference type="Proteomes" id="UP000631670">
    <property type="component" value="Unassembled WGS sequence"/>
</dbReference>
<dbReference type="RefSeq" id="WP_086861743.1">
    <property type="nucleotide sequence ID" value="NZ_JADBEG010000001.1"/>
</dbReference>
<feature type="transmembrane region" description="Helical" evidence="1">
    <location>
        <begin position="428"/>
        <end position="446"/>
    </location>
</feature>
<keyword evidence="1" id="KW-0812">Transmembrane</keyword>
<evidence type="ECO:0000256" key="1">
    <source>
        <dbReference type="SAM" id="Phobius"/>
    </source>
</evidence>
<feature type="transmembrane region" description="Helical" evidence="1">
    <location>
        <begin position="262"/>
        <end position="282"/>
    </location>
</feature>